<dbReference type="AlphaFoldDB" id="A0A6N8FB33"/>
<accession>A0A6N8FB33</accession>
<evidence type="ECO:0000313" key="5">
    <source>
        <dbReference type="EMBL" id="MUH72719.1"/>
    </source>
</evidence>
<keyword evidence="3" id="KW-0472">Membrane</keyword>
<keyword evidence="6" id="KW-1185">Reference proteome</keyword>
<keyword evidence="3" id="KW-0812">Transmembrane</keyword>
<keyword evidence="3" id="KW-1133">Transmembrane helix</keyword>
<evidence type="ECO:0000256" key="3">
    <source>
        <dbReference type="SAM" id="Phobius"/>
    </source>
</evidence>
<sequence length="515" mass="55176">MEQQVKGREFDALLNPAELITEFKFPSLLQKTAKTFVAPKLTSTANAIARTYGWDTAFAIRMPDANAAIIAQSSSPKTFSQKAPDGSCSVNGDFDDWQISGGAGIDIHFSTPIKTGSLNYNGKQYSLEGAEVHIEVQLNYLPSKETNSKQTAMSKQSSSENNVDLVTRFKAPENEQVVSVINFTAPNISDFVANALAASTLQLWFNSNLTLFTHVFSAVNLNTKVDKKQFQWLAPTSTSYAFCAGSTANDSILGVLCMTENRSSAGIASQLSPNAIPKGARSGFLISQERFLTEMVLPGLPSAFPGSTQSDFALSDDKSSVINTTNIKTKTVEHAGTTYHPEVTSLEVSINENEIVVHSITRVDIALGTYAEITVTSYQNIEIADKPDGSQTLVYKESRPPIKDHTTKTTTSGVAQKIILELALIIIGVILTIVTEGAFLVVALIIIALLIGLIDATPTLIADAVGNKVSNDSPSLALLTLNCTSPTCWPGGNTFKLTFAGMNDSLQLGGNPGFI</sequence>
<comment type="similarity">
    <text evidence="2">Belongs to the TULIP P47 family.</text>
</comment>
<evidence type="ECO:0000259" key="4">
    <source>
        <dbReference type="Pfam" id="PF06597"/>
    </source>
</evidence>
<dbReference type="EMBL" id="WOCD01000003">
    <property type="protein sequence ID" value="MUH72719.1"/>
    <property type="molecule type" value="Genomic_DNA"/>
</dbReference>
<dbReference type="RefSeq" id="WP_155695871.1">
    <property type="nucleotide sequence ID" value="NZ_WOCD01000003.1"/>
</dbReference>
<evidence type="ECO:0000256" key="1">
    <source>
        <dbReference type="ARBA" id="ARBA00023026"/>
    </source>
</evidence>
<reference evidence="5 6" key="1">
    <citation type="submission" date="2019-11" db="EMBL/GenBank/DDBJ databases">
        <title>P. haliotis isolates from Z. marina roots.</title>
        <authorList>
            <person name="Cohen M."/>
            <person name="Jospin G."/>
            <person name="Eisen J.A."/>
            <person name="Coil D.A."/>
        </authorList>
    </citation>
    <scope>NUCLEOTIDE SEQUENCE [LARGE SCALE GENOMIC DNA]</scope>
    <source>
        <strain evidence="5 6">UCD-MCMsp1aY</strain>
    </source>
</reference>
<name>A0A6N8FB33_9GAMM</name>
<dbReference type="InterPro" id="IPR010567">
    <property type="entry name" value="OrfX2/OrfX3/P47"/>
</dbReference>
<feature type="transmembrane region" description="Helical" evidence="3">
    <location>
        <begin position="422"/>
        <end position="451"/>
    </location>
</feature>
<dbReference type="OrthoDB" id="6780533at2"/>
<keyword evidence="1" id="KW-0843">Virulence</keyword>
<dbReference type="Proteomes" id="UP000439994">
    <property type="component" value="Unassembled WGS sequence"/>
</dbReference>
<dbReference type="Pfam" id="PF06597">
    <property type="entry name" value="Clostridium_P47"/>
    <property type="match status" value="1"/>
</dbReference>
<feature type="domain" description="Protein OrfX2/OrfX3/P47" evidence="4">
    <location>
        <begin position="51"/>
        <end position="510"/>
    </location>
</feature>
<proteinExistence type="inferred from homology"/>
<evidence type="ECO:0000256" key="2">
    <source>
        <dbReference type="ARBA" id="ARBA00035010"/>
    </source>
</evidence>
<evidence type="ECO:0000313" key="6">
    <source>
        <dbReference type="Proteomes" id="UP000439994"/>
    </source>
</evidence>
<gene>
    <name evidence="5" type="ORF">GNP35_09595</name>
</gene>
<comment type="caution">
    <text evidence="5">The sequence shown here is derived from an EMBL/GenBank/DDBJ whole genome shotgun (WGS) entry which is preliminary data.</text>
</comment>
<protein>
    <submittedName>
        <fullName evidence="5">TULIP family P47-like protein</fullName>
    </submittedName>
</protein>
<organism evidence="5 6">
    <name type="scientific">Psychrosphaera haliotis</name>
    <dbReference type="NCBI Taxonomy" id="555083"/>
    <lineage>
        <taxon>Bacteria</taxon>
        <taxon>Pseudomonadati</taxon>
        <taxon>Pseudomonadota</taxon>
        <taxon>Gammaproteobacteria</taxon>
        <taxon>Alteromonadales</taxon>
        <taxon>Pseudoalteromonadaceae</taxon>
        <taxon>Psychrosphaera</taxon>
    </lineage>
</organism>